<feature type="binding site" evidence="2">
    <location>
        <position position="265"/>
    </location>
    <ligand>
        <name>L-glutamate</name>
        <dbReference type="ChEBI" id="CHEBI:29985"/>
    </ligand>
</feature>
<dbReference type="GO" id="GO:0006751">
    <property type="term" value="P:glutathione catabolic process"/>
    <property type="evidence" value="ECO:0007669"/>
    <property type="project" value="InterPro"/>
</dbReference>
<keyword evidence="4" id="KW-1185">Reference proteome</keyword>
<dbReference type="PANTHER" id="PTHR11686">
    <property type="entry name" value="GAMMA GLUTAMYL TRANSPEPTIDASE"/>
    <property type="match status" value="1"/>
</dbReference>
<comment type="caution">
    <text evidence="3">The sequence shown here is derived from an EMBL/GenBank/DDBJ whole genome shotgun (WGS) entry which is preliminary data.</text>
</comment>
<evidence type="ECO:0000256" key="2">
    <source>
        <dbReference type="PIRSR" id="PIRSR600101-2"/>
    </source>
</evidence>
<evidence type="ECO:0000313" key="3">
    <source>
        <dbReference type="EMBL" id="CAH7682536.1"/>
    </source>
</evidence>
<dbReference type="InterPro" id="IPR029055">
    <property type="entry name" value="Ntn_hydrolases_N"/>
</dbReference>
<reference evidence="3" key="1">
    <citation type="submission" date="2022-06" db="EMBL/GenBank/DDBJ databases">
        <authorList>
            <consortium name="SYNGENTA / RWTH Aachen University"/>
        </authorList>
    </citation>
    <scope>NUCLEOTIDE SEQUENCE</scope>
</reference>
<feature type="binding site" evidence="2">
    <location>
        <begin position="195"/>
        <end position="197"/>
    </location>
    <ligand>
        <name>L-glutamate</name>
        <dbReference type="ChEBI" id="CHEBI:29985"/>
    </ligand>
</feature>
<dbReference type="AlphaFoldDB" id="A0AAV0BA90"/>
<dbReference type="Gene3D" id="3.60.20.40">
    <property type="match status" value="1"/>
</dbReference>
<gene>
    <name evidence="3" type="ORF">PPACK8108_LOCUS15488</name>
</gene>
<organism evidence="3 4">
    <name type="scientific">Phakopsora pachyrhizi</name>
    <name type="common">Asian soybean rust disease fungus</name>
    <dbReference type="NCBI Taxonomy" id="170000"/>
    <lineage>
        <taxon>Eukaryota</taxon>
        <taxon>Fungi</taxon>
        <taxon>Dikarya</taxon>
        <taxon>Basidiomycota</taxon>
        <taxon>Pucciniomycotina</taxon>
        <taxon>Pucciniomycetes</taxon>
        <taxon>Pucciniales</taxon>
        <taxon>Phakopsoraceae</taxon>
        <taxon>Phakopsora</taxon>
    </lineage>
</organism>
<evidence type="ECO:0000313" key="4">
    <source>
        <dbReference type="Proteomes" id="UP001153365"/>
    </source>
</evidence>
<dbReference type="Proteomes" id="UP001153365">
    <property type="component" value="Unassembled WGS sequence"/>
</dbReference>
<dbReference type="Pfam" id="PF01019">
    <property type="entry name" value="G_glu_transpept"/>
    <property type="match status" value="1"/>
</dbReference>
<dbReference type="PANTHER" id="PTHR11686:SF9">
    <property type="entry name" value="RE13973P"/>
    <property type="match status" value="1"/>
</dbReference>
<name>A0AAV0BA90_PHAPC</name>
<evidence type="ECO:0000256" key="1">
    <source>
        <dbReference type="PIRSR" id="PIRSR600101-1"/>
    </source>
</evidence>
<dbReference type="GO" id="GO:0000324">
    <property type="term" value="C:fungal-type vacuole"/>
    <property type="evidence" value="ECO:0007669"/>
    <property type="project" value="TreeGrafter"/>
</dbReference>
<dbReference type="InterPro" id="IPR043137">
    <property type="entry name" value="GGT_ssub_C"/>
</dbReference>
<dbReference type="InterPro" id="IPR000101">
    <property type="entry name" value="GGT_peptidase"/>
</dbReference>
<feature type="binding site" evidence="2">
    <location>
        <position position="219"/>
    </location>
    <ligand>
        <name>L-glutamate</name>
        <dbReference type="ChEBI" id="CHEBI:29985"/>
    </ligand>
</feature>
<proteinExistence type="predicted"/>
<sequence>MDLTQLLAPIKLTSSFLMQLLTCLPDWTFLHSGGVIWKRLFETLIELAKNFLVGERLSRMIYDNYGKNNSIWMRKSKIWSEIFFSNNQSVIRTGDYIHMGIQIFYSGSGKIAQQLVETINGDGGGDPNFLNGTEILQFKKFTSKIFANKIFKKIDDKQTYGFLHYNPHYDLQEDHGTTHLTVIDWMGSTISLTSTINMIFGSELMDQRTGIILNNELDDFSIPGRWNDFNLSPSPLNYPEKGSISPVTFDRPDKETWCSLVGSGGSRILSFIISTILKLDWGINLLDSIDDFDCTINCCPMRLSLLYN</sequence>
<dbReference type="GO" id="GO:0036374">
    <property type="term" value="F:glutathione hydrolase activity"/>
    <property type="evidence" value="ECO:0007669"/>
    <property type="project" value="InterPro"/>
</dbReference>
<dbReference type="SUPFAM" id="SSF56235">
    <property type="entry name" value="N-terminal nucleophile aminohydrolases (Ntn hydrolases)"/>
    <property type="match status" value="1"/>
</dbReference>
<protein>
    <submittedName>
        <fullName evidence="3">Nucleophile aminohydrolase</fullName>
    </submittedName>
</protein>
<accession>A0AAV0BA90</accession>
<dbReference type="GO" id="GO:0005886">
    <property type="term" value="C:plasma membrane"/>
    <property type="evidence" value="ECO:0007669"/>
    <property type="project" value="TreeGrafter"/>
</dbReference>
<dbReference type="EMBL" id="CALTRL010004136">
    <property type="protein sequence ID" value="CAH7682536.1"/>
    <property type="molecule type" value="Genomic_DNA"/>
</dbReference>
<feature type="active site" description="Nucleophile" evidence="1">
    <location>
        <position position="177"/>
    </location>
</feature>